<evidence type="ECO:0000313" key="6">
    <source>
        <dbReference type="EMBL" id="SHI53546.1"/>
    </source>
</evidence>
<dbReference type="Gene3D" id="3.40.50.10420">
    <property type="entry name" value="NagB/RpiA/CoA transferase-like"/>
    <property type="match status" value="1"/>
</dbReference>
<gene>
    <name evidence="6" type="ORF">SAMN02745725_00622</name>
</gene>
<proteinExistence type="inferred from homology"/>
<protein>
    <recommendedName>
        <fullName evidence="5">5-formyltetrahydrofolate cyclo-ligase</fullName>
        <ecNumber evidence="5">6.3.3.2</ecNumber>
    </recommendedName>
</protein>
<dbReference type="GO" id="GO:0046872">
    <property type="term" value="F:metal ion binding"/>
    <property type="evidence" value="ECO:0007669"/>
    <property type="project" value="UniProtKB-KW"/>
</dbReference>
<keyword evidence="6" id="KW-0436">Ligase</keyword>
<dbReference type="GO" id="GO:0035999">
    <property type="term" value="P:tetrahydrofolate interconversion"/>
    <property type="evidence" value="ECO:0007669"/>
    <property type="project" value="TreeGrafter"/>
</dbReference>
<keyword evidence="5" id="KW-0460">Magnesium</keyword>
<organism evidence="6 7">
    <name type="scientific">Pseudobutyrivibrio xylanivorans DSM 14809</name>
    <dbReference type="NCBI Taxonomy" id="1123012"/>
    <lineage>
        <taxon>Bacteria</taxon>
        <taxon>Bacillati</taxon>
        <taxon>Bacillota</taxon>
        <taxon>Clostridia</taxon>
        <taxon>Lachnospirales</taxon>
        <taxon>Lachnospiraceae</taxon>
        <taxon>Pseudobutyrivibrio</taxon>
    </lineage>
</organism>
<dbReference type="InterPro" id="IPR024185">
    <property type="entry name" value="FTHF_cligase-like_sf"/>
</dbReference>
<dbReference type="Pfam" id="PF01812">
    <property type="entry name" value="5-FTHF_cyc-lig"/>
    <property type="match status" value="1"/>
</dbReference>
<sequence>MAKNMERSQNNANLRKQNKLMRDSIELQDRQFLSQQIVISLKALLESDFERANIFLCFYPFGSEVDVLLLYKHLLDKGKELYFPVSDKENHQLIFRRVSNLSTDFHLGAYDIMEPNDDLPVYNNDGDAVVFTPGLVFDTNLNRLGYGAGYYDRFFHQNSDVIKIGLCFNSQINNEIIPEEHDVPMDIIVTDRRILRRKGYDIN</sequence>
<evidence type="ECO:0000256" key="3">
    <source>
        <dbReference type="ARBA" id="ARBA00022840"/>
    </source>
</evidence>
<dbReference type="SUPFAM" id="SSF100950">
    <property type="entry name" value="NagB/RpiA/CoA transferase-like"/>
    <property type="match status" value="1"/>
</dbReference>
<keyword evidence="3 4" id="KW-0067">ATP-binding</keyword>
<comment type="cofactor">
    <cofactor evidence="5">
        <name>Mg(2+)</name>
        <dbReference type="ChEBI" id="CHEBI:18420"/>
    </cofactor>
</comment>
<evidence type="ECO:0000313" key="7">
    <source>
        <dbReference type="Proteomes" id="UP000184185"/>
    </source>
</evidence>
<dbReference type="EC" id="6.3.3.2" evidence="5"/>
<dbReference type="PIRSF" id="PIRSF006806">
    <property type="entry name" value="FTHF_cligase"/>
    <property type="match status" value="1"/>
</dbReference>
<dbReference type="AlphaFoldDB" id="A0A1M6BXP0"/>
<dbReference type="GO" id="GO:0009396">
    <property type="term" value="P:folic acid-containing compound biosynthetic process"/>
    <property type="evidence" value="ECO:0007669"/>
    <property type="project" value="TreeGrafter"/>
</dbReference>
<dbReference type="STRING" id="185007.SAMN02910350_00634"/>
<comment type="similarity">
    <text evidence="1 5">Belongs to the 5-formyltetrahydrofolate cyclo-ligase family.</text>
</comment>
<evidence type="ECO:0000256" key="1">
    <source>
        <dbReference type="ARBA" id="ARBA00010638"/>
    </source>
</evidence>
<keyword evidence="2 4" id="KW-0547">Nucleotide-binding</keyword>
<keyword evidence="5" id="KW-0479">Metal-binding</keyword>
<keyword evidence="7" id="KW-1185">Reference proteome</keyword>
<reference evidence="6 7" key="1">
    <citation type="submission" date="2016-11" db="EMBL/GenBank/DDBJ databases">
        <authorList>
            <person name="Jaros S."/>
            <person name="Januszkiewicz K."/>
            <person name="Wedrychowicz H."/>
        </authorList>
    </citation>
    <scope>NUCLEOTIDE SEQUENCE [LARGE SCALE GENOMIC DNA]</scope>
    <source>
        <strain evidence="6 7">DSM 14809</strain>
    </source>
</reference>
<dbReference type="GO" id="GO:0030272">
    <property type="term" value="F:5-formyltetrahydrofolate cyclo-ligase activity"/>
    <property type="evidence" value="ECO:0007669"/>
    <property type="project" value="UniProtKB-EC"/>
</dbReference>
<comment type="catalytic activity">
    <reaction evidence="5">
        <text>(6S)-5-formyl-5,6,7,8-tetrahydrofolate + ATP = (6R)-5,10-methenyltetrahydrofolate + ADP + phosphate</text>
        <dbReference type="Rhea" id="RHEA:10488"/>
        <dbReference type="ChEBI" id="CHEBI:30616"/>
        <dbReference type="ChEBI" id="CHEBI:43474"/>
        <dbReference type="ChEBI" id="CHEBI:57455"/>
        <dbReference type="ChEBI" id="CHEBI:57457"/>
        <dbReference type="ChEBI" id="CHEBI:456216"/>
        <dbReference type="EC" id="6.3.3.2"/>
    </reaction>
</comment>
<accession>A0A1M6BXP0</accession>
<dbReference type="NCBIfam" id="TIGR02727">
    <property type="entry name" value="MTHFS_bact"/>
    <property type="match status" value="1"/>
</dbReference>
<dbReference type="PANTHER" id="PTHR23407">
    <property type="entry name" value="ATPASE INHIBITOR/5-FORMYLTETRAHYDROFOLATE CYCLO-LIGASE"/>
    <property type="match status" value="1"/>
</dbReference>
<dbReference type="InterPro" id="IPR002698">
    <property type="entry name" value="FTHF_cligase"/>
</dbReference>
<dbReference type="GO" id="GO:0005524">
    <property type="term" value="F:ATP binding"/>
    <property type="evidence" value="ECO:0007669"/>
    <property type="project" value="UniProtKB-KW"/>
</dbReference>
<feature type="binding site" evidence="4">
    <location>
        <position position="64"/>
    </location>
    <ligand>
        <name>substrate</name>
    </ligand>
</feature>
<evidence type="ECO:0000256" key="4">
    <source>
        <dbReference type="PIRSR" id="PIRSR006806-1"/>
    </source>
</evidence>
<feature type="binding site" evidence="4">
    <location>
        <begin position="143"/>
        <end position="151"/>
    </location>
    <ligand>
        <name>ATP</name>
        <dbReference type="ChEBI" id="CHEBI:30616"/>
    </ligand>
</feature>
<evidence type="ECO:0000256" key="2">
    <source>
        <dbReference type="ARBA" id="ARBA00022741"/>
    </source>
</evidence>
<dbReference type="Proteomes" id="UP000184185">
    <property type="component" value="Unassembled WGS sequence"/>
</dbReference>
<name>A0A1M6BXP0_PSEXY</name>
<evidence type="ECO:0000256" key="5">
    <source>
        <dbReference type="RuleBase" id="RU361279"/>
    </source>
</evidence>
<dbReference type="EMBL" id="FQYQ01000002">
    <property type="protein sequence ID" value="SHI53546.1"/>
    <property type="molecule type" value="Genomic_DNA"/>
</dbReference>
<dbReference type="PANTHER" id="PTHR23407:SF1">
    <property type="entry name" value="5-FORMYLTETRAHYDROFOLATE CYCLO-LIGASE"/>
    <property type="match status" value="1"/>
</dbReference>
<dbReference type="InterPro" id="IPR037171">
    <property type="entry name" value="NagB/RpiA_transferase-like"/>
</dbReference>